<dbReference type="InterPro" id="IPR004182">
    <property type="entry name" value="GRAM"/>
</dbReference>
<evidence type="ECO:0000313" key="5">
    <source>
        <dbReference type="Proteomes" id="UP000015101"/>
    </source>
</evidence>
<dbReference type="EMBL" id="KB095905">
    <property type="protein sequence ID" value="ESO10126.1"/>
    <property type="molecule type" value="Genomic_DNA"/>
</dbReference>
<reference evidence="5" key="1">
    <citation type="submission" date="2012-12" db="EMBL/GenBank/DDBJ databases">
        <authorList>
            <person name="Hellsten U."/>
            <person name="Grimwood J."/>
            <person name="Chapman J.A."/>
            <person name="Shapiro H."/>
            <person name="Aerts A."/>
            <person name="Otillar R.P."/>
            <person name="Terry A.Y."/>
            <person name="Boore J.L."/>
            <person name="Simakov O."/>
            <person name="Marletaz F."/>
            <person name="Cho S.-J."/>
            <person name="Edsinger-Gonzales E."/>
            <person name="Havlak P."/>
            <person name="Kuo D.-H."/>
            <person name="Larsson T."/>
            <person name="Lv J."/>
            <person name="Arendt D."/>
            <person name="Savage R."/>
            <person name="Osoegawa K."/>
            <person name="de Jong P."/>
            <person name="Lindberg D.R."/>
            <person name="Seaver E.C."/>
            <person name="Weisblat D.A."/>
            <person name="Putnam N.H."/>
            <person name="Grigoriev I.V."/>
            <person name="Rokhsar D.S."/>
        </authorList>
    </citation>
    <scope>NUCLEOTIDE SEQUENCE</scope>
</reference>
<reference evidence="4" key="3">
    <citation type="submission" date="2015-06" db="UniProtKB">
        <authorList>
            <consortium name="EnsemblMetazoa"/>
        </authorList>
    </citation>
    <scope>IDENTIFICATION</scope>
</reference>
<dbReference type="AlphaFoldDB" id="T1EEU0"/>
<dbReference type="SMART" id="SM00568">
    <property type="entry name" value="GRAM"/>
    <property type="match status" value="1"/>
</dbReference>
<dbReference type="InterPro" id="IPR011993">
    <property type="entry name" value="PH-like_dom_sf"/>
</dbReference>
<dbReference type="GeneID" id="20195092"/>
<organism evidence="4 5">
    <name type="scientific">Helobdella robusta</name>
    <name type="common">Californian leech</name>
    <dbReference type="NCBI Taxonomy" id="6412"/>
    <lineage>
        <taxon>Eukaryota</taxon>
        <taxon>Metazoa</taxon>
        <taxon>Spiralia</taxon>
        <taxon>Lophotrochozoa</taxon>
        <taxon>Annelida</taxon>
        <taxon>Clitellata</taxon>
        <taxon>Hirudinea</taxon>
        <taxon>Rhynchobdellida</taxon>
        <taxon>Glossiphoniidae</taxon>
        <taxon>Helobdella</taxon>
    </lineage>
</organism>
<dbReference type="PANTHER" id="PTHR23319:SF4">
    <property type="entry name" value="GRAM DOMAIN CONTAINING 1B, ISOFORM E"/>
    <property type="match status" value="1"/>
</dbReference>
<dbReference type="RefSeq" id="XP_009011940.1">
    <property type="nucleotide sequence ID" value="XM_009013692.1"/>
</dbReference>
<proteinExistence type="predicted"/>
<evidence type="ECO:0000259" key="2">
    <source>
        <dbReference type="SMART" id="SM00568"/>
    </source>
</evidence>
<evidence type="ECO:0000313" key="4">
    <source>
        <dbReference type="EnsemblMetazoa" id="HelroP109459"/>
    </source>
</evidence>
<dbReference type="eggNOG" id="KOG1032">
    <property type="taxonomic scope" value="Eukaryota"/>
</dbReference>
<dbReference type="Pfam" id="PF02893">
    <property type="entry name" value="GRAM"/>
    <property type="match status" value="1"/>
</dbReference>
<name>T1EEU0_HELRO</name>
<dbReference type="OrthoDB" id="2162691at2759"/>
<feature type="domain" description="GRAM" evidence="2">
    <location>
        <begin position="97"/>
        <end position="164"/>
    </location>
</feature>
<feature type="region of interest" description="Disordered" evidence="1">
    <location>
        <begin position="56"/>
        <end position="86"/>
    </location>
</feature>
<gene>
    <name evidence="4" type="primary">20195092</name>
    <name evidence="3" type="ORF">HELRODRAFT_109459</name>
</gene>
<dbReference type="KEGG" id="hro:HELRODRAFT_109459"/>
<keyword evidence="5" id="KW-1185">Reference proteome</keyword>
<reference evidence="3 5" key="2">
    <citation type="journal article" date="2013" name="Nature">
        <title>Insights into bilaterian evolution from three spiralian genomes.</title>
        <authorList>
            <person name="Simakov O."/>
            <person name="Marletaz F."/>
            <person name="Cho S.J."/>
            <person name="Edsinger-Gonzales E."/>
            <person name="Havlak P."/>
            <person name="Hellsten U."/>
            <person name="Kuo D.H."/>
            <person name="Larsson T."/>
            <person name="Lv J."/>
            <person name="Arendt D."/>
            <person name="Savage R."/>
            <person name="Osoegawa K."/>
            <person name="de Jong P."/>
            <person name="Grimwood J."/>
            <person name="Chapman J.A."/>
            <person name="Shapiro H."/>
            <person name="Aerts A."/>
            <person name="Otillar R.P."/>
            <person name="Terry A.Y."/>
            <person name="Boore J.L."/>
            <person name="Grigoriev I.V."/>
            <person name="Lindberg D.R."/>
            <person name="Seaver E.C."/>
            <person name="Weisblat D.A."/>
            <person name="Putnam N.H."/>
            <person name="Rokhsar D.S."/>
        </authorList>
    </citation>
    <scope>NUCLEOTIDE SEQUENCE</scope>
</reference>
<dbReference type="InterPro" id="IPR051482">
    <property type="entry name" value="Cholesterol_transport"/>
</dbReference>
<dbReference type="EnsemblMetazoa" id="HelroT109459">
    <property type="protein sequence ID" value="HelroP109459"/>
    <property type="gene ID" value="HelroG109459"/>
</dbReference>
<protein>
    <recommendedName>
        <fullName evidence="2">GRAM domain-containing protein</fullName>
    </recommendedName>
</protein>
<dbReference type="CDD" id="cd13220">
    <property type="entry name" value="PH-GRAM_GRAMDC"/>
    <property type="match status" value="1"/>
</dbReference>
<accession>T1EEU0</accession>
<dbReference type="Proteomes" id="UP000015101">
    <property type="component" value="Unassembled WGS sequence"/>
</dbReference>
<evidence type="ECO:0000256" key="1">
    <source>
        <dbReference type="SAM" id="MobiDB-lite"/>
    </source>
</evidence>
<dbReference type="GO" id="GO:0043226">
    <property type="term" value="C:organelle"/>
    <property type="evidence" value="ECO:0007669"/>
    <property type="project" value="UniProtKB-ARBA"/>
</dbReference>
<dbReference type="PANTHER" id="PTHR23319">
    <property type="entry name" value="GRAM DOMAIN CONTAINING 1B, ISOFORM E"/>
    <property type="match status" value="1"/>
</dbReference>
<sequence length="304" mass="35004">MSANKNSSSKKDDLANLDSTQIATKTKAESVMSMVQSFEHNESFLVGQGIKSKSKAIHSSRSSDASSHHTKTLKNNQTKQETKRRHVIGPTFKSRNDDFHKIFTSVSPSEKIISDYSCALQMDILFHGRMYISENHLGFYVYLFRKETKILIKWIDVIKIKREKTAKLIPNAILLVTHSDKYCFTSLAMRDKTFLLMRELWQNSFSNYKLTNVDLWLWRYYNYGDELGLNDEADSNRLFSRSISHNDGSSADCKKISSSPTIYDEGADDSLRFKVTALDRSQFYCRVQKQLKLLQLETTNKIVS</sequence>
<dbReference type="HOGENOM" id="CLU_916085_0_0_1"/>
<dbReference type="EMBL" id="AMQM01002881">
    <property type="status" value="NOT_ANNOTATED_CDS"/>
    <property type="molecule type" value="Genomic_DNA"/>
</dbReference>
<dbReference type="Gene3D" id="2.30.29.30">
    <property type="entry name" value="Pleckstrin-homology domain (PH domain)/Phosphotyrosine-binding domain (PTB)"/>
    <property type="match status" value="1"/>
</dbReference>
<dbReference type="CTD" id="20195092"/>
<dbReference type="InParanoid" id="T1EEU0"/>
<evidence type="ECO:0000313" key="3">
    <source>
        <dbReference type="EMBL" id="ESO10126.1"/>
    </source>
</evidence>